<feature type="compositionally biased region" description="Acidic residues" evidence="9">
    <location>
        <begin position="711"/>
        <end position="725"/>
    </location>
</feature>
<feature type="compositionally biased region" description="Acidic residues" evidence="9">
    <location>
        <begin position="667"/>
        <end position="699"/>
    </location>
</feature>
<keyword evidence="7" id="KW-0472">Membrane</keyword>
<proteinExistence type="predicted"/>
<evidence type="ECO:0000256" key="3">
    <source>
        <dbReference type="ARBA" id="ARBA00022737"/>
    </source>
</evidence>
<accession>A0A1I7U308</accession>
<dbReference type="GO" id="GO:0007156">
    <property type="term" value="P:homophilic cell adhesion via plasma membrane adhesion molecules"/>
    <property type="evidence" value="ECO:0007669"/>
    <property type="project" value="InterPro"/>
</dbReference>
<sequence length="827" mass="91551">MGRVGIFILLFAASLRAETLPPCKFTSTNGFYAHVPSNLPIGDVIFKGSVTPSDAEMSIANVRSDAFNETDWSDHMVIDQSDVSPGSYLVRLSSSLSLPVYPSSLKEANLFVTVVCNGYAYPLFTVHIDPTNRFAPQFYHEPYVVPIEKHLPIWTVIDTPVAAIDWDPQESYQLKFWLEDSHKGIDLVEEVARPKSKTLISGSGDWSESQLPSRVQLRVSGNYELPMTLRLIVSDNAKENPRKSTTFINLVEKSGATVIQKATVPLTTTTLPTTTTTVPTTTVTTTTTVPPTTQKTTVTTTTYSEDIVDSEVTKTPKELIEELKKALASIPKKEDDHDDVAIDFVAFGAKNREMNAIETSEEEIEKFSKEEEYGSTRFTQCSLRTTVPENSPKGTKVAHLEVMNRRNTTKIRLIDPDGTFTINEETDDVVILDPKLVDRELFSTLELVAEIENADPSVQCTRIRVYIDLDDENDNRPVFENENYFFHVAQNFPPGREIGRLLAQDIDQGSNGQITYHLLTENVPFQVGTSGKKGILMTTGRLDEGIGSWNLTVEARDHGEEIQKTAKVPVEIFVLGGGGAKGGVAKEPKKVVVEGVKTVRKEEEEGDVEVVTVIEEVIVEEEEEDPRTTTSEVTSEAKVERTTVKEEESEDVRDSESKSEDVKETEMASESESEDVENSDASPEDTEDSESDLEDVENSEDPKTPISTPEDVQEAEEDPQDPPESEDTKEITPEAPRTPAPEAPTSSSPPPPPSEDVNHIDDVSSEEEEAPPTSPPTVFSFPQTDYEYDAFGMEIRENDVLGKVEASPNVEFYAVDREVGGWGVCLY</sequence>
<keyword evidence="6" id="KW-1133">Transmembrane helix</keyword>
<keyword evidence="5" id="KW-0130">Cell adhesion</keyword>
<dbReference type="SMART" id="SM00112">
    <property type="entry name" value="CA"/>
    <property type="match status" value="2"/>
</dbReference>
<dbReference type="InterPro" id="IPR015919">
    <property type="entry name" value="Cadherin-like_sf"/>
</dbReference>
<keyword evidence="4 8" id="KW-0106">Calcium</keyword>
<protein>
    <submittedName>
        <fullName evidence="13">Cadherin domain-containing protein</fullName>
    </submittedName>
</protein>
<feature type="signal peptide" evidence="10">
    <location>
        <begin position="1"/>
        <end position="17"/>
    </location>
</feature>
<feature type="region of interest" description="Disordered" evidence="9">
    <location>
        <begin position="616"/>
        <end position="783"/>
    </location>
</feature>
<evidence type="ECO:0000256" key="1">
    <source>
        <dbReference type="ARBA" id="ARBA00004370"/>
    </source>
</evidence>
<dbReference type="CDD" id="cd11304">
    <property type="entry name" value="Cadherin_repeat"/>
    <property type="match status" value="2"/>
</dbReference>
<dbReference type="WBParaSite" id="Csp11.Scaffold629.g14339.t1">
    <property type="protein sequence ID" value="Csp11.Scaffold629.g14339.t1"/>
    <property type="gene ID" value="Csp11.Scaffold629.g14339"/>
</dbReference>
<evidence type="ECO:0000256" key="9">
    <source>
        <dbReference type="SAM" id="MobiDB-lite"/>
    </source>
</evidence>
<evidence type="ECO:0000256" key="4">
    <source>
        <dbReference type="ARBA" id="ARBA00022837"/>
    </source>
</evidence>
<dbReference type="PROSITE" id="PS00232">
    <property type="entry name" value="CADHERIN_1"/>
    <property type="match status" value="1"/>
</dbReference>
<dbReference type="PANTHER" id="PTHR24025:SF23">
    <property type="entry name" value="NEURAL-CADHERIN"/>
    <property type="match status" value="1"/>
</dbReference>
<feature type="chain" id="PRO_5009308366" evidence="10">
    <location>
        <begin position="18"/>
        <end position="827"/>
    </location>
</feature>
<dbReference type="InterPro" id="IPR002126">
    <property type="entry name" value="Cadherin-like_dom"/>
</dbReference>
<feature type="compositionally biased region" description="Pro residues" evidence="9">
    <location>
        <begin position="736"/>
        <end position="754"/>
    </location>
</feature>
<evidence type="ECO:0000256" key="6">
    <source>
        <dbReference type="ARBA" id="ARBA00022989"/>
    </source>
</evidence>
<evidence type="ECO:0000313" key="12">
    <source>
        <dbReference type="Proteomes" id="UP000095282"/>
    </source>
</evidence>
<dbReference type="STRING" id="1561998.A0A1I7U308"/>
<evidence type="ECO:0000256" key="7">
    <source>
        <dbReference type="ARBA" id="ARBA00023136"/>
    </source>
</evidence>
<evidence type="ECO:0000259" key="11">
    <source>
        <dbReference type="PROSITE" id="PS50268"/>
    </source>
</evidence>
<dbReference type="Pfam" id="PF00028">
    <property type="entry name" value="Cadherin"/>
    <property type="match status" value="1"/>
</dbReference>
<evidence type="ECO:0000313" key="13">
    <source>
        <dbReference type="WBParaSite" id="Csp11.Scaffold629.g14339.t1"/>
    </source>
</evidence>
<dbReference type="PROSITE" id="PS50268">
    <property type="entry name" value="CADHERIN_2"/>
    <property type="match status" value="2"/>
</dbReference>
<dbReference type="AlphaFoldDB" id="A0A1I7U308"/>
<dbReference type="Proteomes" id="UP000095282">
    <property type="component" value="Unplaced"/>
</dbReference>
<feature type="domain" description="Cadherin" evidence="11">
    <location>
        <begin position="480"/>
        <end position="590"/>
    </location>
</feature>
<reference evidence="13" key="1">
    <citation type="submission" date="2016-11" db="UniProtKB">
        <authorList>
            <consortium name="WormBaseParasite"/>
        </authorList>
    </citation>
    <scope>IDENTIFICATION</scope>
</reference>
<evidence type="ECO:0000256" key="10">
    <source>
        <dbReference type="SAM" id="SignalP"/>
    </source>
</evidence>
<dbReference type="GO" id="GO:0005911">
    <property type="term" value="C:cell-cell junction"/>
    <property type="evidence" value="ECO:0007669"/>
    <property type="project" value="TreeGrafter"/>
</dbReference>
<feature type="domain" description="Cadherin" evidence="11">
    <location>
        <begin position="379"/>
        <end position="479"/>
    </location>
</feature>
<evidence type="ECO:0000256" key="2">
    <source>
        <dbReference type="ARBA" id="ARBA00022692"/>
    </source>
</evidence>
<name>A0A1I7U308_9PELO</name>
<dbReference type="GO" id="GO:0005509">
    <property type="term" value="F:calcium ion binding"/>
    <property type="evidence" value="ECO:0007669"/>
    <property type="project" value="UniProtKB-UniRule"/>
</dbReference>
<dbReference type="eggNOG" id="KOG3594">
    <property type="taxonomic scope" value="Eukaryota"/>
</dbReference>
<dbReference type="SUPFAM" id="SSF49313">
    <property type="entry name" value="Cadherin-like"/>
    <property type="match status" value="2"/>
</dbReference>
<keyword evidence="12" id="KW-1185">Reference proteome</keyword>
<comment type="subcellular location">
    <subcellularLocation>
        <location evidence="1">Membrane</location>
    </subcellularLocation>
</comment>
<keyword evidence="10" id="KW-0732">Signal</keyword>
<dbReference type="GO" id="GO:0005886">
    <property type="term" value="C:plasma membrane"/>
    <property type="evidence" value="ECO:0007669"/>
    <property type="project" value="InterPro"/>
</dbReference>
<evidence type="ECO:0000256" key="8">
    <source>
        <dbReference type="PROSITE-ProRule" id="PRU00043"/>
    </source>
</evidence>
<dbReference type="PANTHER" id="PTHR24025">
    <property type="entry name" value="DESMOGLEIN FAMILY MEMBER"/>
    <property type="match status" value="1"/>
</dbReference>
<dbReference type="PRINTS" id="PR00205">
    <property type="entry name" value="CADHERIN"/>
</dbReference>
<dbReference type="Gene3D" id="2.60.40.60">
    <property type="entry name" value="Cadherins"/>
    <property type="match status" value="2"/>
</dbReference>
<evidence type="ECO:0000256" key="5">
    <source>
        <dbReference type="ARBA" id="ARBA00022889"/>
    </source>
</evidence>
<organism evidence="12 13">
    <name type="scientific">Caenorhabditis tropicalis</name>
    <dbReference type="NCBI Taxonomy" id="1561998"/>
    <lineage>
        <taxon>Eukaryota</taxon>
        <taxon>Metazoa</taxon>
        <taxon>Ecdysozoa</taxon>
        <taxon>Nematoda</taxon>
        <taxon>Chromadorea</taxon>
        <taxon>Rhabditida</taxon>
        <taxon>Rhabditina</taxon>
        <taxon>Rhabditomorpha</taxon>
        <taxon>Rhabditoidea</taxon>
        <taxon>Rhabditidae</taxon>
        <taxon>Peloderinae</taxon>
        <taxon>Caenorhabditis</taxon>
    </lineage>
</organism>
<keyword evidence="3" id="KW-0677">Repeat</keyword>
<feature type="region of interest" description="Disordered" evidence="9">
    <location>
        <begin position="278"/>
        <end position="297"/>
    </location>
</feature>
<keyword evidence="2" id="KW-0812">Transmembrane</keyword>
<dbReference type="InterPro" id="IPR050971">
    <property type="entry name" value="Cadherin-domain_protein"/>
</dbReference>
<feature type="compositionally biased region" description="Basic and acidic residues" evidence="9">
    <location>
        <begin position="635"/>
        <end position="666"/>
    </location>
</feature>
<dbReference type="InterPro" id="IPR020894">
    <property type="entry name" value="Cadherin_CS"/>
</dbReference>